<dbReference type="AlphaFoldDB" id="A0A6C0I3F5"/>
<evidence type="ECO:0000313" key="2">
    <source>
        <dbReference type="EMBL" id="QHT86935.1"/>
    </source>
</evidence>
<sequence length="93" mass="10835">MNPLNAFKYYCTPAKIYLTIAVIFSFIQLFSVPILMVFINFLFALFWTYILGWLCRKGFSSVSWFLVLLPYVVMLMQALGFISFSSYSILTSR</sequence>
<organism evidence="2">
    <name type="scientific">viral metagenome</name>
    <dbReference type="NCBI Taxonomy" id="1070528"/>
    <lineage>
        <taxon>unclassified sequences</taxon>
        <taxon>metagenomes</taxon>
        <taxon>organismal metagenomes</taxon>
    </lineage>
</organism>
<proteinExistence type="predicted"/>
<keyword evidence="1" id="KW-0812">Transmembrane</keyword>
<protein>
    <submittedName>
        <fullName evidence="2">Uncharacterized protein</fullName>
    </submittedName>
</protein>
<evidence type="ECO:0000256" key="1">
    <source>
        <dbReference type="SAM" id="Phobius"/>
    </source>
</evidence>
<keyword evidence="1" id="KW-0472">Membrane</keyword>
<accession>A0A6C0I3F5</accession>
<keyword evidence="1" id="KW-1133">Transmembrane helix</keyword>
<feature type="transmembrane region" description="Helical" evidence="1">
    <location>
        <begin position="62"/>
        <end position="84"/>
    </location>
</feature>
<name>A0A6C0I3F5_9ZZZZ</name>
<feature type="transmembrane region" description="Helical" evidence="1">
    <location>
        <begin position="20"/>
        <end position="50"/>
    </location>
</feature>
<dbReference type="EMBL" id="MN740078">
    <property type="protein sequence ID" value="QHT86935.1"/>
    <property type="molecule type" value="Genomic_DNA"/>
</dbReference>
<reference evidence="2" key="1">
    <citation type="journal article" date="2020" name="Nature">
        <title>Giant virus diversity and host interactions through global metagenomics.</title>
        <authorList>
            <person name="Schulz F."/>
            <person name="Roux S."/>
            <person name="Paez-Espino D."/>
            <person name="Jungbluth S."/>
            <person name="Walsh D.A."/>
            <person name="Denef V.J."/>
            <person name="McMahon K.D."/>
            <person name="Konstantinidis K.T."/>
            <person name="Eloe-Fadrosh E.A."/>
            <person name="Kyrpides N.C."/>
            <person name="Woyke T."/>
        </authorList>
    </citation>
    <scope>NUCLEOTIDE SEQUENCE</scope>
    <source>
        <strain evidence="2">GVMAG-M-3300023184-18</strain>
    </source>
</reference>